<evidence type="ECO:0000313" key="10">
    <source>
        <dbReference type="Proteomes" id="UP000595140"/>
    </source>
</evidence>
<dbReference type="PANTHER" id="PTHR48475:SF2">
    <property type="entry name" value="RIBONUCLEASE H"/>
    <property type="match status" value="1"/>
</dbReference>
<dbReference type="SUPFAM" id="SSF56672">
    <property type="entry name" value="DNA/RNA polymerases"/>
    <property type="match status" value="1"/>
</dbReference>
<evidence type="ECO:0000256" key="5">
    <source>
        <dbReference type="ARBA" id="ARBA00022801"/>
    </source>
</evidence>
<dbReference type="Pfam" id="PF17917">
    <property type="entry name" value="RT_RNaseH"/>
    <property type="match status" value="1"/>
</dbReference>
<evidence type="ECO:0000259" key="8">
    <source>
        <dbReference type="Pfam" id="PF17917"/>
    </source>
</evidence>
<evidence type="ECO:0000313" key="9">
    <source>
        <dbReference type="EMBL" id="VFQ69240.1"/>
    </source>
</evidence>
<dbReference type="InterPro" id="IPR041373">
    <property type="entry name" value="RT_RNaseH"/>
</dbReference>
<name>A0A484KVA7_9ASTE</name>
<feature type="domain" description="Reverse transcriptase RNase H-like" evidence="8">
    <location>
        <begin position="312"/>
        <end position="402"/>
    </location>
</feature>
<feature type="compositionally biased region" description="Basic and acidic residues" evidence="7">
    <location>
        <begin position="131"/>
        <end position="143"/>
    </location>
</feature>
<keyword evidence="3" id="KW-0540">Nuclease</keyword>
<proteinExistence type="predicted"/>
<dbReference type="Proteomes" id="UP000595140">
    <property type="component" value="Unassembled WGS sequence"/>
</dbReference>
<keyword evidence="1" id="KW-0808">Transferase</keyword>
<evidence type="ECO:0000256" key="3">
    <source>
        <dbReference type="ARBA" id="ARBA00022722"/>
    </source>
</evidence>
<keyword evidence="5" id="KW-0378">Hydrolase</keyword>
<sequence length="468" mass="53665">MMSDPLVTANLQSGWINKEAEHLRRPENHGKAPGNEPKEHFSRYQTLMNMVTFSEEVLCRSFLTTLYGLASEWFNDLPKGKIDLWEDLAAIAANCKKKLHFSHLFSVRKRPDEPLKEFLSKWKLEATMGKQRVEEAPPKRKEIGLPSDDEEAPPKHKRVEENRMIYRGDIKGDSSEQRKKWVHSACVRDVSNTPKTSKLTIEGANLFGFQGRARSPFPHRDALVIKCEINDIVIHRYYVDSGSSVNITYIKTFEDLALKMEILFKVRTLLSRFTWEIIDAEVLVEVIVTFGDRNHKRMILVEFMVVRLISVSPMAVSIILLREEGETQGPVYYVSRTLQDAKFRYPVVEKTILAVVIVVNKLNHYFQAHEVEVRGHQPLGVILQNPTPSNRVIKWSLYLRQYQIEIKLRMAIKGQAVGDFMVECTARDNNPKPTMEQREWWTLLIDGPSAVKASGGSVVLQSPEGFCS</sequence>
<dbReference type="GO" id="GO:0004519">
    <property type="term" value="F:endonuclease activity"/>
    <property type="evidence" value="ECO:0007669"/>
    <property type="project" value="UniProtKB-KW"/>
</dbReference>
<protein>
    <recommendedName>
        <fullName evidence="8">Reverse transcriptase RNase H-like domain-containing protein</fullName>
    </recommendedName>
</protein>
<dbReference type="OrthoDB" id="1934387at2759"/>
<dbReference type="InterPro" id="IPR043502">
    <property type="entry name" value="DNA/RNA_pol_sf"/>
</dbReference>
<reference evidence="9 10" key="1">
    <citation type="submission" date="2018-04" db="EMBL/GenBank/DDBJ databases">
        <authorList>
            <person name="Vogel A."/>
        </authorList>
    </citation>
    <scope>NUCLEOTIDE SEQUENCE [LARGE SCALE GENOMIC DNA]</scope>
</reference>
<keyword evidence="4" id="KW-0255">Endonuclease</keyword>
<keyword evidence="10" id="KW-1185">Reference proteome</keyword>
<evidence type="ECO:0000256" key="6">
    <source>
        <dbReference type="ARBA" id="ARBA00022918"/>
    </source>
</evidence>
<dbReference type="AlphaFoldDB" id="A0A484KVA7"/>
<evidence type="ECO:0000256" key="1">
    <source>
        <dbReference type="ARBA" id="ARBA00022679"/>
    </source>
</evidence>
<evidence type="ECO:0000256" key="4">
    <source>
        <dbReference type="ARBA" id="ARBA00022759"/>
    </source>
</evidence>
<dbReference type="GO" id="GO:0003964">
    <property type="term" value="F:RNA-directed DNA polymerase activity"/>
    <property type="evidence" value="ECO:0007669"/>
    <property type="project" value="UniProtKB-KW"/>
</dbReference>
<keyword evidence="6" id="KW-0695">RNA-directed DNA polymerase</keyword>
<dbReference type="PANTHER" id="PTHR48475">
    <property type="entry name" value="RIBONUCLEASE H"/>
    <property type="match status" value="1"/>
</dbReference>
<accession>A0A484KVA7</accession>
<keyword evidence="2" id="KW-0548">Nucleotidyltransferase</keyword>
<dbReference type="GO" id="GO:0016787">
    <property type="term" value="F:hydrolase activity"/>
    <property type="evidence" value="ECO:0007669"/>
    <property type="project" value="UniProtKB-KW"/>
</dbReference>
<evidence type="ECO:0000256" key="7">
    <source>
        <dbReference type="SAM" id="MobiDB-lite"/>
    </source>
</evidence>
<feature type="region of interest" description="Disordered" evidence="7">
    <location>
        <begin position="130"/>
        <end position="157"/>
    </location>
</feature>
<gene>
    <name evidence="9" type="ORF">CCAM_LOCUS11016</name>
</gene>
<organism evidence="9 10">
    <name type="scientific">Cuscuta campestris</name>
    <dbReference type="NCBI Taxonomy" id="132261"/>
    <lineage>
        <taxon>Eukaryota</taxon>
        <taxon>Viridiplantae</taxon>
        <taxon>Streptophyta</taxon>
        <taxon>Embryophyta</taxon>
        <taxon>Tracheophyta</taxon>
        <taxon>Spermatophyta</taxon>
        <taxon>Magnoliopsida</taxon>
        <taxon>eudicotyledons</taxon>
        <taxon>Gunneridae</taxon>
        <taxon>Pentapetalae</taxon>
        <taxon>asterids</taxon>
        <taxon>lamiids</taxon>
        <taxon>Solanales</taxon>
        <taxon>Convolvulaceae</taxon>
        <taxon>Cuscuteae</taxon>
        <taxon>Cuscuta</taxon>
        <taxon>Cuscuta subgen. Grammica</taxon>
        <taxon>Cuscuta sect. Cleistogrammica</taxon>
    </lineage>
</organism>
<evidence type="ECO:0000256" key="2">
    <source>
        <dbReference type="ARBA" id="ARBA00022695"/>
    </source>
</evidence>
<dbReference type="EMBL" id="OOIL02000779">
    <property type="protein sequence ID" value="VFQ69240.1"/>
    <property type="molecule type" value="Genomic_DNA"/>
</dbReference>